<protein>
    <submittedName>
        <fullName evidence="2">Uncharacterized protein</fullName>
    </submittedName>
</protein>
<feature type="transmembrane region" description="Helical" evidence="1">
    <location>
        <begin position="41"/>
        <end position="61"/>
    </location>
</feature>
<dbReference type="Proteomes" id="UP000239735">
    <property type="component" value="Unassembled WGS sequence"/>
</dbReference>
<keyword evidence="1" id="KW-1133">Transmembrane helix</keyword>
<gene>
    <name evidence="2" type="ORF">SBA5_290140</name>
</gene>
<organism evidence="2 3">
    <name type="scientific">Candidatus Sulfuritelmatomonas gaucii</name>
    <dbReference type="NCBI Taxonomy" id="2043161"/>
    <lineage>
        <taxon>Bacteria</taxon>
        <taxon>Pseudomonadati</taxon>
        <taxon>Acidobacteriota</taxon>
        <taxon>Terriglobia</taxon>
        <taxon>Terriglobales</taxon>
        <taxon>Acidobacteriaceae</taxon>
        <taxon>Candidatus Sulfuritelmatomonas</taxon>
    </lineage>
</organism>
<sequence length="103" mass="10922">MGRMLIRRALVLLLLTAALAPVLETFDRWDSTPGLASDTEFHVAALAVSAGLLATVVLIAVHSRLPLVPFRHVASCTARAAVRLPASLPFFPGSSPPSTPLRI</sequence>
<keyword evidence="1" id="KW-0812">Transmembrane</keyword>
<accession>A0A2N9LAI7</accession>
<reference evidence="3" key="1">
    <citation type="submission" date="2018-02" db="EMBL/GenBank/DDBJ databases">
        <authorList>
            <person name="Hausmann B."/>
        </authorList>
    </citation>
    <scope>NUCLEOTIDE SEQUENCE [LARGE SCALE GENOMIC DNA]</scope>
    <source>
        <strain evidence="3">Peat soil MAG SbA5</strain>
    </source>
</reference>
<dbReference type="EMBL" id="OKRB01000085">
    <property type="protein sequence ID" value="SPE20286.1"/>
    <property type="molecule type" value="Genomic_DNA"/>
</dbReference>
<name>A0A2N9LAI7_9BACT</name>
<evidence type="ECO:0000313" key="3">
    <source>
        <dbReference type="Proteomes" id="UP000239735"/>
    </source>
</evidence>
<keyword evidence="1" id="KW-0472">Membrane</keyword>
<dbReference type="AlphaFoldDB" id="A0A2N9LAI7"/>
<evidence type="ECO:0000313" key="2">
    <source>
        <dbReference type="EMBL" id="SPE20286.1"/>
    </source>
</evidence>
<proteinExistence type="predicted"/>
<evidence type="ECO:0000256" key="1">
    <source>
        <dbReference type="SAM" id="Phobius"/>
    </source>
</evidence>